<keyword evidence="7" id="KW-0695">RNA-directed DNA polymerase</keyword>
<dbReference type="InterPro" id="IPR012337">
    <property type="entry name" value="RNaseH-like_sf"/>
</dbReference>
<evidence type="ECO:0000256" key="4">
    <source>
        <dbReference type="ARBA" id="ARBA00022722"/>
    </source>
</evidence>
<dbReference type="PROSITE" id="PS50878">
    <property type="entry name" value="RT_POL"/>
    <property type="match status" value="1"/>
</dbReference>
<evidence type="ECO:0000256" key="3">
    <source>
        <dbReference type="ARBA" id="ARBA00022695"/>
    </source>
</evidence>
<dbReference type="SUPFAM" id="SSF56672">
    <property type="entry name" value="DNA/RNA polymerases"/>
    <property type="match status" value="1"/>
</dbReference>
<dbReference type="Pfam" id="PF00078">
    <property type="entry name" value="RVT_1"/>
    <property type="match status" value="1"/>
</dbReference>
<evidence type="ECO:0000256" key="5">
    <source>
        <dbReference type="ARBA" id="ARBA00022759"/>
    </source>
</evidence>
<dbReference type="InterPro" id="IPR043502">
    <property type="entry name" value="DNA/RNA_pol_sf"/>
</dbReference>
<evidence type="ECO:0000256" key="6">
    <source>
        <dbReference type="ARBA" id="ARBA00022801"/>
    </source>
</evidence>
<keyword evidence="5" id="KW-0255">Endonuclease</keyword>
<dbReference type="Proteomes" id="UP001652740">
    <property type="component" value="Unplaced"/>
</dbReference>
<name>A0ABM3MZ87_GALME</name>
<evidence type="ECO:0000313" key="13">
    <source>
        <dbReference type="Proteomes" id="UP001652740"/>
    </source>
</evidence>
<dbReference type="CDD" id="cd09274">
    <property type="entry name" value="RNase_HI_RT_Ty3"/>
    <property type="match status" value="1"/>
</dbReference>
<evidence type="ECO:0000256" key="8">
    <source>
        <dbReference type="PROSITE-ProRule" id="PRU00047"/>
    </source>
</evidence>
<keyword evidence="13" id="KW-1185">Reference proteome</keyword>
<dbReference type="Pfam" id="PF00098">
    <property type="entry name" value="zf-CCHC"/>
    <property type="match status" value="1"/>
</dbReference>
<keyword evidence="8" id="KW-0479">Metal-binding</keyword>
<dbReference type="PROSITE" id="PS50994">
    <property type="entry name" value="INTEGRASE"/>
    <property type="match status" value="1"/>
</dbReference>
<dbReference type="CDD" id="cd01647">
    <property type="entry name" value="RT_LTR"/>
    <property type="match status" value="1"/>
</dbReference>
<dbReference type="PANTHER" id="PTHR37984">
    <property type="entry name" value="PROTEIN CBG26694"/>
    <property type="match status" value="1"/>
</dbReference>
<evidence type="ECO:0000256" key="7">
    <source>
        <dbReference type="ARBA" id="ARBA00022918"/>
    </source>
</evidence>
<keyword evidence="4" id="KW-0540">Nuclease</keyword>
<dbReference type="Gene3D" id="4.10.60.10">
    <property type="entry name" value="Zinc finger, CCHC-type"/>
    <property type="match status" value="1"/>
</dbReference>
<evidence type="ECO:0000313" key="14">
    <source>
        <dbReference type="RefSeq" id="XP_052756488.1"/>
    </source>
</evidence>
<organism evidence="13 14">
    <name type="scientific">Galleria mellonella</name>
    <name type="common">Greater wax moth</name>
    <dbReference type="NCBI Taxonomy" id="7137"/>
    <lineage>
        <taxon>Eukaryota</taxon>
        <taxon>Metazoa</taxon>
        <taxon>Ecdysozoa</taxon>
        <taxon>Arthropoda</taxon>
        <taxon>Hexapoda</taxon>
        <taxon>Insecta</taxon>
        <taxon>Pterygota</taxon>
        <taxon>Neoptera</taxon>
        <taxon>Endopterygota</taxon>
        <taxon>Lepidoptera</taxon>
        <taxon>Glossata</taxon>
        <taxon>Ditrysia</taxon>
        <taxon>Pyraloidea</taxon>
        <taxon>Pyralidae</taxon>
        <taxon>Galleriinae</taxon>
        <taxon>Galleria</taxon>
    </lineage>
</organism>
<dbReference type="PANTHER" id="PTHR37984:SF8">
    <property type="entry name" value="CCHC-TYPE DOMAIN-CONTAINING PROTEIN"/>
    <property type="match status" value="1"/>
</dbReference>
<keyword evidence="8" id="KW-0863">Zinc-finger</keyword>
<dbReference type="Pfam" id="PF17921">
    <property type="entry name" value="Integrase_H2C2"/>
    <property type="match status" value="1"/>
</dbReference>
<keyword evidence="2" id="KW-0808">Transferase</keyword>
<protein>
    <recommendedName>
        <fullName evidence="1">RNA-directed DNA polymerase</fullName>
        <ecNumber evidence="1">2.7.7.49</ecNumber>
    </recommendedName>
</protein>
<keyword evidence="6" id="KW-0378">Hydrolase</keyword>
<feature type="domain" description="CCHC-type" evidence="10">
    <location>
        <begin position="257"/>
        <end position="272"/>
    </location>
</feature>
<dbReference type="InterPro" id="IPR043128">
    <property type="entry name" value="Rev_trsase/Diguanyl_cyclase"/>
</dbReference>
<dbReference type="InterPro" id="IPR001878">
    <property type="entry name" value="Znf_CCHC"/>
</dbReference>
<evidence type="ECO:0000256" key="1">
    <source>
        <dbReference type="ARBA" id="ARBA00012493"/>
    </source>
</evidence>
<evidence type="ECO:0000256" key="9">
    <source>
        <dbReference type="SAM" id="MobiDB-lite"/>
    </source>
</evidence>
<reference evidence="14" key="1">
    <citation type="submission" date="2025-08" db="UniProtKB">
        <authorList>
            <consortium name="RefSeq"/>
        </authorList>
    </citation>
    <scope>IDENTIFICATION</scope>
    <source>
        <tissue evidence="14">Whole larvae</tissue>
    </source>
</reference>
<evidence type="ECO:0000256" key="2">
    <source>
        <dbReference type="ARBA" id="ARBA00022679"/>
    </source>
</evidence>
<dbReference type="GeneID" id="113517668"/>
<dbReference type="InterPro" id="IPR041588">
    <property type="entry name" value="Integrase_H2C2"/>
</dbReference>
<dbReference type="Gene3D" id="3.30.70.270">
    <property type="match status" value="2"/>
</dbReference>
<evidence type="ECO:0000259" key="12">
    <source>
        <dbReference type="PROSITE" id="PS50994"/>
    </source>
</evidence>
<proteinExistence type="predicted"/>
<feature type="domain" description="Reverse transcriptase" evidence="11">
    <location>
        <begin position="476"/>
        <end position="688"/>
    </location>
</feature>
<sequence length="1196" mass="135622">MEHARPPAELNMDGGPVSRADAWKKWKQQFMLFLKASGVASERSSVQASLMVNLIGPDGFDVYQTFTFDEDSERDDVAVLMKKFDNYFGTKPNVTLMRYKFFTRNQDEGESIQQYVTALRLLSKTCEFTTLEEELIRDRIVCGIRHSTVRDRLLRCDDLNLDKVIKICQAEEVSQESCRQIGSSGDTARVDAVSARGRGRSAARGWPRRAASGAARGINRRGPAADALAPRAARSPCRACGSARCSDSECPAQRVSCYVCGNHGHFARMCKSNNFFHNAGRARAGRVYGVECDVVSSEPENDIFYISSVDCGDHSGGWFQILTCENGHENFKLDSGADCNIISYSTFLKLGFDPNIIVKKNISLLSYTHDTIPLKGICTIPWYYKNIIYNLKFAVADIECSSVLGRNSCEELGLIKRIMSIELSNYNDLFKGLGCLPGKYHIVTDSSVPPVICASRKITHGLRDRLAQELNKMVDLGVIRKVNHPTQWVHPLVLVAKKDNGIRVCLDPRELNRAIQRAHFQLPTVSELASRLHGARYFSVLDANAGFWAVVLDDESADLCTFSTPFGRYQFLRLPFGINCASEVFHAKLRQHLEDLEGVDNYVDDVIVWGETRQIHDMRLKALLNRAKEINLKFNKQKCKIGVQEVTSLGHVFDSKGMRPDYNKIKAIKEMQIPKDKKDLERFLGAVNYLSKFIPNYSEIAIPLTSLLKKDNYWRWEDSEQSAFDQLKECVCGAGVLALYNPTQPVRLSVDASRNALGAVLMQGGRPVEYASRTLTDAQTRYAQVEKEMLAIVFGCERFHQYIYGQKGVIVESDHKPLEGIFKKPLASVPARLQRMLLRLQCYDLTVTYVPGKYMFIADMLSRAALPDLYSEEMHSNITYQDQVLIPKELREEMLKIVHEGHLGIDRCKRRARQVMFWPSMSRDIEQFVKRCHTCQEHSNRPAKEPLLPMEIPALPWEKVLISDNGTQYTSREFKNFANVWGFNHVTSSPNYPQANGKSERAVQTIKMILNKSIKSNGDFDLALLNYRNTPRDGLSSPAQLLMGRRLRCQLPVHENLLKPKPVDPSEYQTMLHKQNNNKMYYDQHSKTLPMLREGDSVICIDGKIRSRGKIVGRADTPRSYIVKNSVGARYRRNRRHLIRCESDPQAMHSDHGKDEQFNDACEYSCTSSDEASNLNSEQLIRKAKAVAIQRLRKKL</sequence>
<dbReference type="Gene3D" id="3.30.420.10">
    <property type="entry name" value="Ribonuclease H-like superfamily/Ribonuclease H"/>
    <property type="match status" value="1"/>
</dbReference>
<dbReference type="InterPro" id="IPR000477">
    <property type="entry name" value="RT_dom"/>
</dbReference>
<dbReference type="InterPro" id="IPR036397">
    <property type="entry name" value="RNaseH_sf"/>
</dbReference>
<feature type="domain" description="Integrase catalytic" evidence="12">
    <location>
        <begin position="959"/>
        <end position="1070"/>
    </location>
</feature>
<gene>
    <name evidence="14" type="primary">LOC113517668</name>
</gene>
<dbReference type="SUPFAM" id="SSF53098">
    <property type="entry name" value="Ribonuclease H-like"/>
    <property type="match status" value="1"/>
</dbReference>
<dbReference type="InterPro" id="IPR001584">
    <property type="entry name" value="Integrase_cat-core"/>
</dbReference>
<evidence type="ECO:0000259" key="10">
    <source>
        <dbReference type="PROSITE" id="PS50158"/>
    </source>
</evidence>
<dbReference type="Gene3D" id="3.10.10.10">
    <property type="entry name" value="HIV Type 1 Reverse Transcriptase, subunit A, domain 1"/>
    <property type="match status" value="1"/>
</dbReference>
<keyword evidence="8" id="KW-0862">Zinc</keyword>
<feature type="region of interest" description="Disordered" evidence="9">
    <location>
        <begin position="194"/>
        <end position="216"/>
    </location>
</feature>
<accession>A0ABM3MZ87</accession>
<dbReference type="PROSITE" id="PS50158">
    <property type="entry name" value="ZF_CCHC"/>
    <property type="match status" value="1"/>
</dbReference>
<dbReference type="Gene3D" id="1.10.340.70">
    <property type="match status" value="1"/>
</dbReference>
<dbReference type="InterPro" id="IPR050951">
    <property type="entry name" value="Retrovirus_Pol_polyprotein"/>
</dbReference>
<dbReference type="InterPro" id="IPR041373">
    <property type="entry name" value="RT_RNaseH"/>
</dbReference>
<evidence type="ECO:0000259" key="11">
    <source>
        <dbReference type="PROSITE" id="PS50878"/>
    </source>
</evidence>
<dbReference type="RefSeq" id="XP_052756488.1">
    <property type="nucleotide sequence ID" value="XM_052900528.1"/>
</dbReference>
<keyword evidence="3" id="KW-0548">Nucleotidyltransferase</keyword>
<dbReference type="Pfam" id="PF17917">
    <property type="entry name" value="RT_RNaseH"/>
    <property type="match status" value="1"/>
</dbReference>
<dbReference type="EC" id="2.7.7.49" evidence="1"/>